<dbReference type="GO" id="GO:0016829">
    <property type="term" value="F:lyase activity"/>
    <property type="evidence" value="ECO:0007669"/>
    <property type="project" value="UniProtKB-KW"/>
</dbReference>
<sequence length="242" mass="27126">MCGRYAQSASMAELVEEFGITGSTPETPLPASWNIAPTQEIYILRQSPLNQQLDLATVSWGLIGHWHKDWANARASQSHAINARSESIFEKPTFRDSFRKHRCLIPADGYYEWATELGRYAPKQPFYISRKDGHSLSIAGIWSSWVAPNGELVETASIITREAVGILAPIHHRMPVIMPSDRWESWLNPENREVEELKALMEFSEPERGLQVHAVSSAVNTVANNGPTMSDEVPLGEPETLF</sequence>
<evidence type="ECO:0000313" key="9">
    <source>
        <dbReference type="EMBL" id="CAB4665871.1"/>
    </source>
</evidence>
<evidence type="ECO:0000256" key="4">
    <source>
        <dbReference type="ARBA" id="ARBA00022801"/>
    </source>
</evidence>
<evidence type="ECO:0000256" key="6">
    <source>
        <dbReference type="ARBA" id="ARBA00023125"/>
    </source>
</evidence>
<evidence type="ECO:0000256" key="7">
    <source>
        <dbReference type="ARBA" id="ARBA00023239"/>
    </source>
</evidence>
<name>A0A6J6LVT2_9ZZZZ</name>
<keyword evidence="3" id="KW-0227">DNA damage</keyword>
<protein>
    <submittedName>
        <fullName evidence="9">Unannotated protein</fullName>
    </submittedName>
</protein>
<dbReference type="GO" id="GO:0006508">
    <property type="term" value="P:proteolysis"/>
    <property type="evidence" value="ECO:0007669"/>
    <property type="project" value="UniProtKB-KW"/>
</dbReference>
<reference evidence="9" key="1">
    <citation type="submission" date="2020-05" db="EMBL/GenBank/DDBJ databases">
        <authorList>
            <person name="Chiriac C."/>
            <person name="Salcher M."/>
            <person name="Ghai R."/>
            <person name="Kavagutti S V."/>
        </authorList>
    </citation>
    <scope>NUCLEOTIDE SEQUENCE</scope>
</reference>
<feature type="region of interest" description="Disordered" evidence="8">
    <location>
        <begin position="223"/>
        <end position="242"/>
    </location>
</feature>
<dbReference type="Pfam" id="PF02586">
    <property type="entry name" value="SRAP"/>
    <property type="match status" value="1"/>
</dbReference>
<evidence type="ECO:0000256" key="3">
    <source>
        <dbReference type="ARBA" id="ARBA00022763"/>
    </source>
</evidence>
<dbReference type="GO" id="GO:0106300">
    <property type="term" value="P:protein-DNA covalent cross-linking repair"/>
    <property type="evidence" value="ECO:0007669"/>
    <property type="project" value="InterPro"/>
</dbReference>
<dbReference type="SUPFAM" id="SSF143081">
    <property type="entry name" value="BB1717-like"/>
    <property type="match status" value="1"/>
</dbReference>
<proteinExistence type="inferred from homology"/>
<keyword evidence="2" id="KW-0645">Protease</keyword>
<evidence type="ECO:0000256" key="1">
    <source>
        <dbReference type="ARBA" id="ARBA00008136"/>
    </source>
</evidence>
<dbReference type="AlphaFoldDB" id="A0A6J6LVT2"/>
<dbReference type="Gene3D" id="3.90.1680.10">
    <property type="entry name" value="SOS response associated peptidase-like"/>
    <property type="match status" value="1"/>
</dbReference>
<accession>A0A6J6LVT2</accession>
<organism evidence="9">
    <name type="scientific">freshwater metagenome</name>
    <dbReference type="NCBI Taxonomy" id="449393"/>
    <lineage>
        <taxon>unclassified sequences</taxon>
        <taxon>metagenomes</taxon>
        <taxon>ecological metagenomes</taxon>
    </lineage>
</organism>
<keyword evidence="6" id="KW-0238">DNA-binding</keyword>
<gene>
    <name evidence="9" type="ORF">UFOPK2289_00834</name>
</gene>
<keyword evidence="5" id="KW-0190">Covalent protein-DNA linkage</keyword>
<evidence type="ECO:0000256" key="8">
    <source>
        <dbReference type="SAM" id="MobiDB-lite"/>
    </source>
</evidence>
<keyword evidence="7" id="KW-0456">Lyase</keyword>
<dbReference type="GO" id="GO:0003697">
    <property type="term" value="F:single-stranded DNA binding"/>
    <property type="evidence" value="ECO:0007669"/>
    <property type="project" value="InterPro"/>
</dbReference>
<evidence type="ECO:0000256" key="2">
    <source>
        <dbReference type="ARBA" id="ARBA00022670"/>
    </source>
</evidence>
<dbReference type="PANTHER" id="PTHR13604:SF0">
    <property type="entry name" value="ABASIC SITE PROCESSING PROTEIN HMCES"/>
    <property type="match status" value="1"/>
</dbReference>
<evidence type="ECO:0000256" key="5">
    <source>
        <dbReference type="ARBA" id="ARBA00023124"/>
    </source>
</evidence>
<dbReference type="InterPro" id="IPR003738">
    <property type="entry name" value="SRAP"/>
</dbReference>
<keyword evidence="4" id="KW-0378">Hydrolase</keyword>
<dbReference type="GO" id="GO:0008233">
    <property type="term" value="F:peptidase activity"/>
    <property type="evidence" value="ECO:0007669"/>
    <property type="project" value="UniProtKB-KW"/>
</dbReference>
<dbReference type="PANTHER" id="PTHR13604">
    <property type="entry name" value="DC12-RELATED"/>
    <property type="match status" value="1"/>
</dbReference>
<dbReference type="InterPro" id="IPR036590">
    <property type="entry name" value="SRAP-like"/>
</dbReference>
<dbReference type="EMBL" id="CAEZWT010000020">
    <property type="protein sequence ID" value="CAB4665871.1"/>
    <property type="molecule type" value="Genomic_DNA"/>
</dbReference>
<comment type="similarity">
    <text evidence="1">Belongs to the SOS response-associated peptidase family.</text>
</comment>